<evidence type="ECO:0000256" key="4">
    <source>
        <dbReference type="ARBA" id="ARBA00022840"/>
    </source>
</evidence>
<dbReference type="SUPFAM" id="SSF52540">
    <property type="entry name" value="P-loop containing nucleoside triphosphate hydrolases"/>
    <property type="match status" value="2"/>
</dbReference>
<accession>A0A087VUQ8</accession>
<keyword evidence="2" id="KW-0378">Hydrolase</keyword>
<dbReference type="GO" id="GO:0003676">
    <property type="term" value="F:nucleic acid binding"/>
    <property type="evidence" value="ECO:0007669"/>
    <property type="project" value="InterPro"/>
</dbReference>
<dbReference type="EMBL" id="CP006018">
    <property type="protein sequence ID" value="AIC92076.1"/>
    <property type="molecule type" value="Genomic_DNA"/>
</dbReference>
<dbReference type="Proteomes" id="UP000028569">
    <property type="component" value="Chromosome"/>
</dbReference>
<dbReference type="Pfam" id="PF00270">
    <property type="entry name" value="DEAD"/>
    <property type="match status" value="1"/>
</dbReference>
<dbReference type="PANTHER" id="PTHR47961:SF6">
    <property type="entry name" value="DNA-DIRECTED DNA POLYMERASE"/>
    <property type="match status" value="1"/>
</dbReference>
<name>A0A087VUQ8_9BIFI</name>
<dbReference type="HOGENOM" id="CLU_016339_0_0_11"/>
<gene>
    <name evidence="6" type="ORF">BINDI_0805</name>
</gene>
<keyword evidence="4" id="KW-0067">ATP-binding</keyword>
<dbReference type="SMART" id="SM00490">
    <property type="entry name" value="HELICc"/>
    <property type="match status" value="1"/>
</dbReference>
<dbReference type="InterPro" id="IPR027417">
    <property type="entry name" value="P-loop_NTPase"/>
</dbReference>
<protein>
    <submittedName>
        <fullName evidence="6">DEAD/DEAH box helicase</fullName>
    </submittedName>
</protein>
<dbReference type="AlphaFoldDB" id="A0A087VUQ8"/>
<dbReference type="RefSeq" id="WP_033490284.1">
    <property type="nucleotide sequence ID" value="NZ_CP006018.1"/>
</dbReference>
<dbReference type="GO" id="GO:0005524">
    <property type="term" value="F:ATP binding"/>
    <property type="evidence" value="ECO:0007669"/>
    <property type="project" value="UniProtKB-KW"/>
</dbReference>
<dbReference type="InterPro" id="IPR050474">
    <property type="entry name" value="Hel308_SKI2-like"/>
</dbReference>
<dbReference type="KEGG" id="bii:BINDI_0805"/>
<evidence type="ECO:0000259" key="5">
    <source>
        <dbReference type="PROSITE" id="PS51194"/>
    </source>
</evidence>
<sequence length="840" mass="95655">MNAQKTVTDLLNEQAMNDVYLYELLEKAQKNYGSQLFGEEPARLEDKEFADILRFADILSRSKTPINKNVALKIISVLYDEYMNNNAFKLFSKSVLTKLGLFPSISFVEEKGNDAQDLEFVIDGGIKREIQKTADGKHVLTDQQFKILNKMMNSNHFSFSAGTSFGKSFLFDEYVERMIHGANSSQNFAFLVPTRALITQVVNDLNEKVELLNRGSKDRQYKIITSPEVPLLFAKNKFIFVFTPERLVSYFSKENPVIDILIVDEAQKTISDDERSPLFYHAISLAKQKSVKLFFASPCVPNPDIFLSLVGNSAEEVSRVQDLSVTQNVFFLDFVKGKAWQYFDFISENESSYAELPLPWSGVNEVFDHFSNKGQSLVYCNSVGTTLREAECEAKRLPADKSPDRVRLAKFIRETIHEQYDLANYVEKGVAVHFGALPQLVRNRVEDAFKSGVIHSLFTTSTLLEGVNLPAKNLFVLSKKVGRSRMDQLSFRNLIGRAGRLSKELSGNVIVVRSKEDDWSEKTVSDLLTKEVCPLETAIITGDNRFYQNIGNVLLDKPLTRKKVSIKEKRQLSSYATIFAYQQNARVDSVLHTTFAKKNPDMPEVLRKVEAIDVPSSILMSAISIKPKYQQQIYVSGDRYSLPTTYDYESCSKVLHAMFDYYNWSEEEDSKKLGNRQNLPYYTVLMSEWLNSRPLNLIIQSTLNFYSKTKKKICTDYINWVEFDGSNSVHVNSVINDVMRDLENIVRFTIKTYVSNYMQLTDQASSGWGDYLNYGTNDPLIIELEKLGFERYVAIELQKKAEDAFVMSENSEIAGVTKEKLAAISFSHETEQAVSRILLG</sequence>
<dbReference type="InterPro" id="IPR011545">
    <property type="entry name" value="DEAD/DEAH_box_helicase_dom"/>
</dbReference>
<evidence type="ECO:0000256" key="2">
    <source>
        <dbReference type="ARBA" id="ARBA00022801"/>
    </source>
</evidence>
<dbReference type="PANTHER" id="PTHR47961">
    <property type="entry name" value="DNA POLYMERASE THETA, PUTATIVE (AFU_ORTHOLOGUE AFUA_1G05260)-RELATED"/>
    <property type="match status" value="1"/>
</dbReference>
<dbReference type="InterPro" id="IPR001650">
    <property type="entry name" value="Helicase_C-like"/>
</dbReference>
<dbReference type="GO" id="GO:0004386">
    <property type="term" value="F:helicase activity"/>
    <property type="evidence" value="ECO:0007669"/>
    <property type="project" value="UniProtKB-KW"/>
</dbReference>
<dbReference type="SMART" id="SM00487">
    <property type="entry name" value="DEXDc"/>
    <property type="match status" value="1"/>
</dbReference>
<evidence type="ECO:0000313" key="7">
    <source>
        <dbReference type="Proteomes" id="UP000028569"/>
    </source>
</evidence>
<keyword evidence="3 6" id="KW-0347">Helicase</keyword>
<dbReference type="OrthoDB" id="9815222at2"/>
<organism evidence="6 7">
    <name type="scientific">Bifidobacterium [indicum] DSM 20214 = LMG 11587</name>
    <dbReference type="NCBI Taxonomy" id="1341694"/>
    <lineage>
        <taxon>Bacteria</taxon>
        <taxon>Bacillati</taxon>
        <taxon>Actinomycetota</taxon>
        <taxon>Actinomycetes</taxon>
        <taxon>Bifidobacteriales</taxon>
        <taxon>Bifidobacteriaceae</taxon>
        <taxon>Bifidobacterium</taxon>
    </lineage>
</organism>
<dbReference type="Gene3D" id="3.40.50.300">
    <property type="entry name" value="P-loop containing nucleotide triphosphate hydrolases"/>
    <property type="match status" value="2"/>
</dbReference>
<keyword evidence="7" id="KW-1185">Reference proteome</keyword>
<dbReference type="GO" id="GO:0016787">
    <property type="term" value="F:hydrolase activity"/>
    <property type="evidence" value="ECO:0007669"/>
    <property type="project" value="UniProtKB-KW"/>
</dbReference>
<evidence type="ECO:0000256" key="1">
    <source>
        <dbReference type="ARBA" id="ARBA00022741"/>
    </source>
</evidence>
<dbReference type="InterPro" id="IPR014001">
    <property type="entry name" value="Helicase_ATP-bd"/>
</dbReference>
<evidence type="ECO:0000313" key="6">
    <source>
        <dbReference type="EMBL" id="AIC92076.1"/>
    </source>
</evidence>
<proteinExistence type="predicted"/>
<evidence type="ECO:0000256" key="3">
    <source>
        <dbReference type="ARBA" id="ARBA00022806"/>
    </source>
</evidence>
<keyword evidence="1" id="KW-0547">Nucleotide-binding</keyword>
<dbReference type="PROSITE" id="PS51194">
    <property type="entry name" value="HELICASE_CTER"/>
    <property type="match status" value="1"/>
</dbReference>
<reference evidence="6 7" key="1">
    <citation type="journal article" date="2014" name="Appl. Environ. Microbiol.">
        <title>Genomic encyclopedia of type strains of the genus Bifidobacterium.</title>
        <authorList>
            <person name="Milani C."/>
            <person name="Lugli G.A."/>
            <person name="Duranti S."/>
            <person name="Turroni F."/>
            <person name="Bottacini F."/>
            <person name="Mangifesta M."/>
            <person name="Sanchez B."/>
            <person name="Viappiani A."/>
            <person name="Mancabelli L."/>
            <person name="Taminiau B."/>
            <person name="Delcenserie V."/>
            <person name="Barrangou R."/>
            <person name="Margolles A."/>
            <person name="van Sinderen D."/>
            <person name="Ventura M."/>
        </authorList>
    </citation>
    <scope>NUCLEOTIDE SEQUENCE [LARGE SCALE GENOMIC DNA]</scope>
    <source>
        <strain evidence="6 7">LMG 11587</strain>
    </source>
</reference>
<feature type="domain" description="Helicase C-terminal" evidence="5">
    <location>
        <begin position="362"/>
        <end position="554"/>
    </location>
</feature>